<gene>
    <name evidence="1" type="ORF">S01H4_40950</name>
</gene>
<protein>
    <submittedName>
        <fullName evidence="1">Uncharacterized protein</fullName>
    </submittedName>
</protein>
<proteinExistence type="predicted"/>
<dbReference type="AlphaFoldDB" id="X1CGN7"/>
<reference evidence="1" key="1">
    <citation type="journal article" date="2014" name="Front. Microbiol.">
        <title>High frequency of phylogenetically diverse reductive dehalogenase-homologous genes in deep subseafloor sedimentary metagenomes.</title>
        <authorList>
            <person name="Kawai M."/>
            <person name="Futagami T."/>
            <person name="Toyoda A."/>
            <person name="Takaki Y."/>
            <person name="Nishi S."/>
            <person name="Hori S."/>
            <person name="Arai W."/>
            <person name="Tsubouchi T."/>
            <person name="Morono Y."/>
            <person name="Uchiyama I."/>
            <person name="Ito T."/>
            <person name="Fujiyama A."/>
            <person name="Inagaki F."/>
            <person name="Takami H."/>
        </authorList>
    </citation>
    <scope>NUCLEOTIDE SEQUENCE</scope>
    <source>
        <strain evidence="1">Expedition CK06-06</strain>
    </source>
</reference>
<name>X1CGN7_9ZZZZ</name>
<evidence type="ECO:0000313" key="1">
    <source>
        <dbReference type="EMBL" id="GAG95443.1"/>
    </source>
</evidence>
<comment type="caution">
    <text evidence="1">The sequence shown here is derived from an EMBL/GenBank/DDBJ whole genome shotgun (WGS) entry which is preliminary data.</text>
</comment>
<sequence length="114" mass="13179">MTCVEQINQIMGHLEELNAEDLQIVERWILHIKNKTSTTDPDKQNCETCVFADFDGYDLNCCSDGLGKHKSFLFSGDNWDEILKKIKSNDDDLFPCKQYRNESDFDLSAVPRKL</sequence>
<organism evidence="1">
    <name type="scientific">marine sediment metagenome</name>
    <dbReference type="NCBI Taxonomy" id="412755"/>
    <lineage>
        <taxon>unclassified sequences</taxon>
        <taxon>metagenomes</taxon>
        <taxon>ecological metagenomes</taxon>
    </lineage>
</organism>
<accession>X1CGN7</accession>
<dbReference type="EMBL" id="BART01022363">
    <property type="protein sequence ID" value="GAG95443.1"/>
    <property type="molecule type" value="Genomic_DNA"/>
</dbReference>